<dbReference type="AlphaFoldDB" id="A0A9D1L8W4"/>
<organism evidence="7 8">
    <name type="scientific">Candidatus Fimisoma avicola</name>
    <dbReference type="NCBI Taxonomy" id="2840826"/>
    <lineage>
        <taxon>Bacteria</taxon>
        <taxon>Bacillati</taxon>
        <taxon>Bacillota</taxon>
        <taxon>Clostridia</taxon>
        <taxon>Eubacteriales</taxon>
        <taxon>Candidatus Fimisoma</taxon>
    </lineage>
</organism>
<dbReference type="GO" id="GO:0000455">
    <property type="term" value="P:enzyme-directed rRNA pseudouridine synthesis"/>
    <property type="evidence" value="ECO:0007669"/>
    <property type="project" value="TreeGrafter"/>
</dbReference>
<comment type="catalytic activity">
    <reaction evidence="1 5">
        <text>a uridine in RNA = a pseudouridine in RNA</text>
        <dbReference type="Rhea" id="RHEA:48348"/>
        <dbReference type="Rhea" id="RHEA-COMP:12068"/>
        <dbReference type="Rhea" id="RHEA-COMP:12069"/>
        <dbReference type="ChEBI" id="CHEBI:65314"/>
        <dbReference type="ChEBI" id="CHEBI:65315"/>
    </reaction>
</comment>
<evidence type="ECO:0000256" key="3">
    <source>
        <dbReference type="ARBA" id="ARBA00023235"/>
    </source>
</evidence>
<dbReference type="InterPro" id="IPR050188">
    <property type="entry name" value="RluA_PseudoU_synthase"/>
</dbReference>
<dbReference type="InterPro" id="IPR006145">
    <property type="entry name" value="PsdUridine_synth_RsuA/RluA"/>
</dbReference>
<dbReference type="InterPro" id="IPR006224">
    <property type="entry name" value="PsdUridine_synth_RluA-like_CS"/>
</dbReference>
<feature type="active site" evidence="4">
    <location>
        <position position="133"/>
    </location>
</feature>
<evidence type="ECO:0000256" key="5">
    <source>
        <dbReference type="RuleBase" id="RU362028"/>
    </source>
</evidence>
<comment type="similarity">
    <text evidence="2 5">Belongs to the pseudouridine synthase RluA family.</text>
</comment>
<evidence type="ECO:0000259" key="6">
    <source>
        <dbReference type="Pfam" id="PF00849"/>
    </source>
</evidence>
<evidence type="ECO:0000256" key="2">
    <source>
        <dbReference type="ARBA" id="ARBA00010876"/>
    </source>
</evidence>
<evidence type="ECO:0000313" key="8">
    <source>
        <dbReference type="Proteomes" id="UP000824091"/>
    </source>
</evidence>
<keyword evidence="3 5" id="KW-0413">Isomerase</keyword>
<comment type="function">
    <text evidence="5">Responsible for synthesis of pseudouridine from uracil.</text>
</comment>
<dbReference type="InterPro" id="IPR006225">
    <property type="entry name" value="PsdUridine_synth_RluC/D"/>
</dbReference>
<accession>A0A9D1L8W4</accession>
<evidence type="ECO:0000256" key="4">
    <source>
        <dbReference type="PIRSR" id="PIRSR606225-1"/>
    </source>
</evidence>
<dbReference type="InterPro" id="IPR020103">
    <property type="entry name" value="PsdUridine_synth_cat_dom_sf"/>
</dbReference>
<dbReference type="PROSITE" id="PS01129">
    <property type="entry name" value="PSI_RLU"/>
    <property type="match status" value="1"/>
</dbReference>
<evidence type="ECO:0000256" key="1">
    <source>
        <dbReference type="ARBA" id="ARBA00000073"/>
    </source>
</evidence>
<comment type="caution">
    <text evidence="7">The sequence shown here is derived from an EMBL/GenBank/DDBJ whole genome shotgun (WGS) entry which is preliminary data.</text>
</comment>
<dbReference type="GO" id="GO:0003723">
    <property type="term" value="F:RNA binding"/>
    <property type="evidence" value="ECO:0007669"/>
    <property type="project" value="InterPro"/>
</dbReference>
<evidence type="ECO:0000313" key="7">
    <source>
        <dbReference type="EMBL" id="HIU27592.1"/>
    </source>
</evidence>
<dbReference type="Gene3D" id="3.30.2350.10">
    <property type="entry name" value="Pseudouridine synthase"/>
    <property type="match status" value="1"/>
</dbReference>
<dbReference type="EC" id="5.4.99.-" evidence="5"/>
<gene>
    <name evidence="7" type="ORF">IAD16_04385</name>
</gene>
<proteinExistence type="inferred from homology"/>
<name>A0A9D1L8W4_9FIRM</name>
<dbReference type="GO" id="GO:0140098">
    <property type="term" value="F:catalytic activity, acting on RNA"/>
    <property type="evidence" value="ECO:0007669"/>
    <property type="project" value="UniProtKB-ARBA"/>
</dbReference>
<dbReference type="NCBIfam" id="TIGR00005">
    <property type="entry name" value="rluA_subfam"/>
    <property type="match status" value="1"/>
</dbReference>
<dbReference type="PANTHER" id="PTHR21600">
    <property type="entry name" value="MITOCHONDRIAL RNA PSEUDOURIDINE SYNTHASE"/>
    <property type="match status" value="1"/>
</dbReference>
<feature type="domain" description="Pseudouridine synthase RsuA/RluA-like" evidence="6">
    <location>
        <begin position="87"/>
        <end position="240"/>
    </location>
</feature>
<dbReference type="CDD" id="cd02869">
    <property type="entry name" value="PseudoU_synth_RluA_like"/>
    <property type="match status" value="1"/>
</dbReference>
<dbReference type="SUPFAM" id="SSF55120">
    <property type="entry name" value="Pseudouridine synthase"/>
    <property type="match status" value="1"/>
</dbReference>
<dbReference type="Pfam" id="PF00849">
    <property type="entry name" value="PseudoU_synth_2"/>
    <property type="match status" value="1"/>
</dbReference>
<dbReference type="Proteomes" id="UP000824091">
    <property type="component" value="Unassembled WGS sequence"/>
</dbReference>
<dbReference type="EMBL" id="DVMO01000062">
    <property type="protein sequence ID" value="HIU27592.1"/>
    <property type="molecule type" value="Genomic_DNA"/>
</dbReference>
<reference evidence="7" key="2">
    <citation type="journal article" date="2021" name="PeerJ">
        <title>Extensive microbial diversity within the chicken gut microbiome revealed by metagenomics and culture.</title>
        <authorList>
            <person name="Gilroy R."/>
            <person name="Ravi A."/>
            <person name="Getino M."/>
            <person name="Pursley I."/>
            <person name="Horton D.L."/>
            <person name="Alikhan N.F."/>
            <person name="Baker D."/>
            <person name="Gharbi K."/>
            <person name="Hall N."/>
            <person name="Watson M."/>
            <person name="Adriaenssens E.M."/>
            <person name="Foster-Nyarko E."/>
            <person name="Jarju S."/>
            <person name="Secka A."/>
            <person name="Antonio M."/>
            <person name="Oren A."/>
            <person name="Chaudhuri R.R."/>
            <person name="La Ragione R."/>
            <person name="Hildebrand F."/>
            <person name="Pallen M.J."/>
        </authorList>
    </citation>
    <scope>NUCLEOTIDE SEQUENCE</scope>
    <source>
        <strain evidence="7">11300</strain>
    </source>
</reference>
<reference evidence="7" key="1">
    <citation type="submission" date="2020-10" db="EMBL/GenBank/DDBJ databases">
        <authorList>
            <person name="Gilroy R."/>
        </authorList>
    </citation>
    <scope>NUCLEOTIDE SEQUENCE</scope>
    <source>
        <strain evidence="7">11300</strain>
    </source>
</reference>
<sequence>MSGFSYTVKEDDKGLTVSELLRRNFHFSSRLLTKIKKQDLAKLNGSPVRGWMIPVAGDQLTVTLPAETSDFPPEDIPINVIFEDDSLLVINKQPGFVVHPTKGKPCHTIANGLMKKILDEGACYKIRFANRLDMNTSGLLIVAKNGFVQDQIIHQMKAGMTEKKYLAVVDGIIQRDQGTVRAPIGRPDPNEVERWILPADKGGFDSVTHYKVLQRYSAGYTLVEVSLETGRTHQIRVHMAYIGHPVTGDHLYNNGDPFLYRKLHGDFRRVEGDGEKSTSPFIERQALHAYHLSFIHPITGQKLILKAPLPDDMETLINTICSICP</sequence>
<dbReference type="PANTHER" id="PTHR21600:SF44">
    <property type="entry name" value="RIBOSOMAL LARGE SUBUNIT PSEUDOURIDINE SYNTHASE D"/>
    <property type="match status" value="1"/>
</dbReference>
<dbReference type="GO" id="GO:0009982">
    <property type="term" value="F:pseudouridine synthase activity"/>
    <property type="evidence" value="ECO:0007669"/>
    <property type="project" value="InterPro"/>
</dbReference>
<protein>
    <recommendedName>
        <fullName evidence="5">Pseudouridine synthase</fullName>
        <ecNumber evidence="5">5.4.99.-</ecNumber>
    </recommendedName>
</protein>